<keyword evidence="3" id="KW-0547">Nucleotide-binding</keyword>
<dbReference type="AlphaFoldDB" id="A0ABD2X2U6"/>
<dbReference type="GO" id="GO:0043138">
    <property type="term" value="F:3'-5' DNA helicase activity"/>
    <property type="evidence" value="ECO:0007669"/>
    <property type="project" value="UniProtKB-EC"/>
</dbReference>
<evidence type="ECO:0000256" key="8">
    <source>
        <dbReference type="ARBA" id="ARBA00023235"/>
    </source>
</evidence>
<comment type="catalytic activity">
    <reaction evidence="12">
        <text>ATP + H2O = ADP + phosphate + H(+)</text>
        <dbReference type="Rhea" id="RHEA:13065"/>
        <dbReference type="ChEBI" id="CHEBI:15377"/>
        <dbReference type="ChEBI" id="CHEBI:15378"/>
        <dbReference type="ChEBI" id="CHEBI:30616"/>
        <dbReference type="ChEBI" id="CHEBI:43474"/>
        <dbReference type="ChEBI" id="CHEBI:456216"/>
    </reaction>
</comment>
<keyword evidence="8" id="KW-0413">Isomerase</keyword>
<dbReference type="InterPro" id="IPR001650">
    <property type="entry name" value="Helicase_C-like"/>
</dbReference>
<name>A0ABD2X2U6_9HYME</name>
<sequence length="1265" mass="144337">MDLTKNDNNGYLNESDITFKQYEFHKSRLKRWQNEFFKQNKKKPDKWSLTQSRARRSDPQVILYKLSSTIYFSFHQVRCNSILLCLNNDVKFAGEDIENSFNVYTRYKMLLAQNKYDSKSANNSLSAQQPSSGAIWNDSLKLKPKIQAVAKANLKKKSDSPISLKPSKKINSFRNYVKNDIHTCRTKSSEDVHNVKLQTDDNFFEINSPTLKNTSLKVISTENTNTTLIQRFNTTQQITNKCLKVSFDSTNTFHTNENMYENNEVTGKMSFKTSDELNSLLGTENDLQQCNSISNNKRPRPWGDSYDNHVEQPSKKIALEITAISLENNDDKVLKNSLKKKPILGDEENSAACTSKMNDWEKVPALELSTKPFNLSDRNSNSLLINGQPNNSKPSNNAKTNSDDLNLTVHSNHISASDDNLCPFISNKKYDSPYDRPKGKNDNFIKVNLKKKKYSGGKKPFNYATFKNKQWKQNRDKSIKFDSYNSCSNSKSLKKTQENFELTDLENLLNNDSNSIYEENLIDQKFSNNILDEEPVKLTQNDSVQIKPYFELEQNGKIPDTPKEIFESLNLFGYESFRPGQEKAIMNILSGSSTLIISHTGSGKSLCYQLPAFIFSKRSKCLTLVVSPLLSLIDDQLANLPKFLSAASYSSNLSSAKRKKVLKNLKDCKIDVLFVSPETIAANGCATYFIKYIQSVATISFVCIDEVHCLSQWSHNFRPSYLIVCNVLKEVLGVNRFMGITATASSSIIAELTTLFEIKDNNAGVILHSSFPSNLTLTISKDIQKEDALIKFVKHRLKEQHNSMIVYCTRREDCFKVSNVLRTSLRQASFIDNKLISNISEPYHAGLTAQKRRSVQNAFMKGEIRIIVATVAFGMGINKPDIRSVIHYNMPSSLENYVQEVGRAGRDGKPAFCHMFLSPELKINEQEILRHIFANVINKQSVKYLVQKVFTTHTCDCSTEICLGHEVIFSIEDTILTLDLSEEMIVTLLCYIQIYFHKYINLLPQAFMYATVKSKSGFQAIQLAQKKSSSLSAAINQMKVYKNYSENISEIKIPILQIARCLGWTFQKIIQDLKRLEFETAITKSGPPSLSVEFNTLGFHMKVYGNLSEDVLNEIVATLMKQNIIQKNLRLQKLESISSISQKLSFETVDQCMTVSEDVQMKSVELRKSIQTYFQENVMKTDGITNHTTLTDAENIKKSIENLILSYGDERFNSHSISRIFHGIQSPRYPALQWYKCKYWRAYIHEDFDALNKLAEDVLRNFKIK</sequence>
<dbReference type="Pfam" id="PF00271">
    <property type="entry name" value="Helicase_C"/>
    <property type="match status" value="1"/>
</dbReference>
<comment type="caution">
    <text evidence="16">The sequence shown here is derived from an EMBL/GenBank/DDBJ whole genome shotgun (WGS) entry which is preliminary data.</text>
</comment>
<dbReference type="Gene3D" id="3.40.50.300">
    <property type="entry name" value="P-loop containing nucleotide triphosphate hydrolases"/>
    <property type="match status" value="2"/>
</dbReference>
<dbReference type="PANTHER" id="PTHR13710">
    <property type="entry name" value="DNA HELICASE RECQ FAMILY MEMBER"/>
    <property type="match status" value="1"/>
</dbReference>
<dbReference type="GO" id="GO:0005524">
    <property type="term" value="F:ATP binding"/>
    <property type="evidence" value="ECO:0007669"/>
    <property type="project" value="UniProtKB-KW"/>
</dbReference>
<keyword evidence="7" id="KW-0238">DNA-binding</keyword>
<dbReference type="Pfam" id="PF00270">
    <property type="entry name" value="DEAD"/>
    <property type="match status" value="1"/>
</dbReference>
<keyword evidence="4" id="KW-0378">Hydrolase</keyword>
<dbReference type="GO" id="GO:0016787">
    <property type="term" value="F:hydrolase activity"/>
    <property type="evidence" value="ECO:0007669"/>
    <property type="project" value="UniProtKB-KW"/>
</dbReference>
<keyword evidence="5" id="KW-0347">Helicase</keyword>
<dbReference type="Proteomes" id="UP001627154">
    <property type="component" value="Unassembled WGS sequence"/>
</dbReference>
<evidence type="ECO:0000259" key="14">
    <source>
        <dbReference type="PROSITE" id="PS51192"/>
    </source>
</evidence>
<organism evidence="16 17">
    <name type="scientific">Trichogramma kaykai</name>
    <dbReference type="NCBI Taxonomy" id="54128"/>
    <lineage>
        <taxon>Eukaryota</taxon>
        <taxon>Metazoa</taxon>
        <taxon>Ecdysozoa</taxon>
        <taxon>Arthropoda</taxon>
        <taxon>Hexapoda</taxon>
        <taxon>Insecta</taxon>
        <taxon>Pterygota</taxon>
        <taxon>Neoptera</taxon>
        <taxon>Endopterygota</taxon>
        <taxon>Hymenoptera</taxon>
        <taxon>Apocrita</taxon>
        <taxon>Proctotrupomorpha</taxon>
        <taxon>Chalcidoidea</taxon>
        <taxon>Trichogrammatidae</taxon>
        <taxon>Trichogramma</taxon>
    </lineage>
</organism>
<dbReference type="FunFam" id="3.40.50.300:FF:000772">
    <property type="entry name" value="ATP-dependent DNA helicase Q4"/>
    <property type="match status" value="1"/>
</dbReference>
<feature type="domain" description="Helicase ATP-binding" evidence="14">
    <location>
        <begin position="585"/>
        <end position="762"/>
    </location>
</feature>
<evidence type="ECO:0000259" key="15">
    <source>
        <dbReference type="PROSITE" id="PS51194"/>
    </source>
</evidence>
<dbReference type="EC" id="5.6.2.4" evidence="11"/>
<evidence type="ECO:0000256" key="1">
    <source>
        <dbReference type="ARBA" id="ARBA00004123"/>
    </source>
</evidence>
<evidence type="ECO:0000256" key="3">
    <source>
        <dbReference type="ARBA" id="ARBA00022741"/>
    </source>
</evidence>
<dbReference type="PROSITE" id="PS51194">
    <property type="entry name" value="HELICASE_CTER"/>
    <property type="match status" value="1"/>
</dbReference>
<dbReference type="InterPro" id="IPR004589">
    <property type="entry name" value="DNA_helicase_ATP-dep_RecQ"/>
</dbReference>
<accession>A0ABD2X2U6</accession>
<gene>
    <name evidence="16" type="ORF">TKK_006738</name>
</gene>
<comment type="similarity">
    <text evidence="2">Belongs to the helicase family. RecQ subfamily.</text>
</comment>
<evidence type="ECO:0000313" key="16">
    <source>
        <dbReference type="EMBL" id="KAL3399454.1"/>
    </source>
</evidence>
<dbReference type="GO" id="GO:0005634">
    <property type="term" value="C:nucleus"/>
    <property type="evidence" value="ECO:0007669"/>
    <property type="project" value="UniProtKB-SubCell"/>
</dbReference>
<evidence type="ECO:0000256" key="11">
    <source>
        <dbReference type="ARBA" id="ARBA00034808"/>
    </source>
</evidence>
<evidence type="ECO:0000256" key="6">
    <source>
        <dbReference type="ARBA" id="ARBA00022840"/>
    </source>
</evidence>
<keyword evidence="17" id="KW-1185">Reference proteome</keyword>
<keyword evidence="6" id="KW-0067">ATP-binding</keyword>
<keyword evidence="9" id="KW-0539">Nucleus</keyword>
<dbReference type="PANTHER" id="PTHR13710:SF108">
    <property type="entry name" value="ATP-DEPENDENT DNA HELICASE Q4"/>
    <property type="match status" value="1"/>
</dbReference>
<comment type="subcellular location">
    <subcellularLocation>
        <location evidence="1">Nucleus</location>
    </subcellularLocation>
</comment>
<dbReference type="SMART" id="SM00487">
    <property type="entry name" value="DEXDc"/>
    <property type="match status" value="1"/>
</dbReference>
<dbReference type="EMBL" id="JBJJXI010000055">
    <property type="protein sequence ID" value="KAL3399454.1"/>
    <property type="molecule type" value="Genomic_DNA"/>
</dbReference>
<dbReference type="InterPro" id="IPR011545">
    <property type="entry name" value="DEAD/DEAH_box_helicase_dom"/>
</dbReference>
<evidence type="ECO:0000313" key="17">
    <source>
        <dbReference type="Proteomes" id="UP001627154"/>
    </source>
</evidence>
<evidence type="ECO:0000256" key="13">
    <source>
        <dbReference type="SAM" id="MobiDB-lite"/>
    </source>
</evidence>
<dbReference type="SUPFAM" id="SSF52540">
    <property type="entry name" value="P-loop containing nucleoside triphosphate hydrolases"/>
    <property type="match status" value="1"/>
</dbReference>
<comment type="catalytic activity">
    <reaction evidence="10">
        <text>Couples ATP hydrolysis with the unwinding of duplex DNA by translocating in the 3'-5' direction.</text>
        <dbReference type="EC" id="5.6.2.4"/>
    </reaction>
</comment>
<dbReference type="PROSITE" id="PS51192">
    <property type="entry name" value="HELICASE_ATP_BIND_1"/>
    <property type="match status" value="1"/>
</dbReference>
<evidence type="ECO:0000256" key="12">
    <source>
        <dbReference type="ARBA" id="ARBA00049360"/>
    </source>
</evidence>
<dbReference type="GO" id="GO:0003677">
    <property type="term" value="F:DNA binding"/>
    <property type="evidence" value="ECO:0007669"/>
    <property type="project" value="UniProtKB-KW"/>
</dbReference>
<evidence type="ECO:0000256" key="9">
    <source>
        <dbReference type="ARBA" id="ARBA00023242"/>
    </source>
</evidence>
<feature type="region of interest" description="Disordered" evidence="13">
    <location>
        <begin position="377"/>
        <end position="405"/>
    </location>
</feature>
<dbReference type="SMART" id="SM00490">
    <property type="entry name" value="HELICc"/>
    <property type="match status" value="1"/>
</dbReference>
<dbReference type="NCBIfam" id="TIGR00614">
    <property type="entry name" value="recQ_fam"/>
    <property type="match status" value="1"/>
</dbReference>
<evidence type="ECO:0000256" key="2">
    <source>
        <dbReference type="ARBA" id="ARBA00005446"/>
    </source>
</evidence>
<dbReference type="InterPro" id="IPR027417">
    <property type="entry name" value="P-loop_NTPase"/>
</dbReference>
<evidence type="ECO:0000256" key="5">
    <source>
        <dbReference type="ARBA" id="ARBA00022806"/>
    </source>
</evidence>
<protein>
    <recommendedName>
        <fullName evidence="11">DNA 3'-5' helicase</fullName>
        <ecNumber evidence="11">5.6.2.4</ecNumber>
    </recommendedName>
</protein>
<proteinExistence type="inferred from homology"/>
<reference evidence="16 17" key="1">
    <citation type="journal article" date="2024" name="bioRxiv">
        <title>A reference genome for Trichogramma kaykai: A tiny desert-dwelling parasitoid wasp with competing sex-ratio distorters.</title>
        <authorList>
            <person name="Culotta J."/>
            <person name="Lindsey A.R."/>
        </authorList>
    </citation>
    <scope>NUCLEOTIDE SEQUENCE [LARGE SCALE GENOMIC DNA]</scope>
    <source>
        <strain evidence="16 17">KSX58</strain>
    </source>
</reference>
<dbReference type="InterPro" id="IPR014001">
    <property type="entry name" value="Helicase_ATP-bd"/>
</dbReference>
<feature type="domain" description="Helicase C-terminal" evidence="15">
    <location>
        <begin position="785"/>
        <end position="950"/>
    </location>
</feature>
<evidence type="ECO:0000256" key="10">
    <source>
        <dbReference type="ARBA" id="ARBA00034617"/>
    </source>
</evidence>
<evidence type="ECO:0000256" key="4">
    <source>
        <dbReference type="ARBA" id="ARBA00022801"/>
    </source>
</evidence>
<evidence type="ECO:0000256" key="7">
    <source>
        <dbReference type="ARBA" id="ARBA00023125"/>
    </source>
</evidence>